<protein>
    <submittedName>
        <fullName evidence="2">GNAT family N-acetyltransferase</fullName>
    </submittedName>
</protein>
<gene>
    <name evidence="2" type="ORF">JRG66_13395</name>
</gene>
<dbReference type="Proteomes" id="UP001163981">
    <property type="component" value="Chromosome"/>
</dbReference>
<dbReference type="PANTHER" id="PTHR43792:SF1">
    <property type="entry name" value="N-ACETYLTRANSFERASE DOMAIN-CONTAINING PROTEIN"/>
    <property type="match status" value="1"/>
</dbReference>
<sequence length="188" mass="22139">MINEQYFQEFPELKTSRLFLRKQELKHAAALQQLRSNEDVMKFMDSDKHEDIETSEAFIRRNLKSFEKKTGFFWAITAAVSGNYMGDIILRKIDRTNARAEIGYTLHPDYWGHGYMKEAMREVISFGFNELGLHSIEANINPANETSRALLLKIGFMKEAYFRENYYYNGKFLDSEIYSLLEKDFLVK</sequence>
<reference evidence="2" key="1">
    <citation type="submission" date="2021-02" db="EMBL/GenBank/DDBJ databases">
        <title>Salinimicrobium sp. nov. isolated from seawater in Tongyeong, Republic of Korea.</title>
        <authorList>
            <person name="Lee S.-J."/>
        </authorList>
    </citation>
    <scope>NUCLEOTIDE SEQUENCE</scope>
    <source>
        <strain evidence="2">HN-2-9-2</strain>
    </source>
</reference>
<dbReference type="PROSITE" id="PS51186">
    <property type="entry name" value="GNAT"/>
    <property type="match status" value="1"/>
</dbReference>
<dbReference type="InterPro" id="IPR051531">
    <property type="entry name" value="N-acetyltransferase"/>
</dbReference>
<organism evidence="2 3">
    <name type="scientific">Salinimicrobium tongyeongense</name>
    <dbReference type="NCBI Taxonomy" id="2809707"/>
    <lineage>
        <taxon>Bacteria</taxon>
        <taxon>Pseudomonadati</taxon>
        <taxon>Bacteroidota</taxon>
        <taxon>Flavobacteriia</taxon>
        <taxon>Flavobacteriales</taxon>
        <taxon>Flavobacteriaceae</taxon>
        <taxon>Salinimicrobium</taxon>
    </lineage>
</organism>
<dbReference type="InterPro" id="IPR000182">
    <property type="entry name" value="GNAT_dom"/>
</dbReference>
<dbReference type="SUPFAM" id="SSF55729">
    <property type="entry name" value="Acyl-CoA N-acyltransferases (Nat)"/>
    <property type="match status" value="1"/>
</dbReference>
<keyword evidence="3" id="KW-1185">Reference proteome</keyword>
<dbReference type="EMBL" id="CP069620">
    <property type="protein sequence ID" value="UZH54945.1"/>
    <property type="molecule type" value="Genomic_DNA"/>
</dbReference>
<evidence type="ECO:0000313" key="2">
    <source>
        <dbReference type="EMBL" id="UZH54945.1"/>
    </source>
</evidence>
<feature type="domain" description="N-acetyltransferase" evidence="1">
    <location>
        <begin position="29"/>
        <end position="174"/>
    </location>
</feature>
<dbReference type="PANTHER" id="PTHR43792">
    <property type="entry name" value="GNAT FAMILY, PUTATIVE (AFU_ORTHOLOGUE AFUA_3G00765)-RELATED-RELATED"/>
    <property type="match status" value="1"/>
</dbReference>
<evidence type="ECO:0000259" key="1">
    <source>
        <dbReference type="PROSITE" id="PS51186"/>
    </source>
</evidence>
<dbReference type="InterPro" id="IPR016181">
    <property type="entry name" value="Acyl_CoA_acyltransferase"/>
</dbReference>
<dbReference type="RefSeq" id="WP_265163286.1">
    <property type="nucleotide sequence ID" value="NZ_CP069620.1"/>
</dbReference>
<evidence type="ECO:0000313" key="3">
    <source>
        <dbReference type="Proteomes" id="UP001163981"/>
    </source>
</evidence>
<proteinExistence type="predicted"/>
<name>A0ABY6NPW3_9FLAO</name>
<dbReference type="Gene3D" id="3.40.630.30">
    <property type="match status" value="1"/>
</dbReference>
<accession>A0ABY6NPW3</accession>
<dbReference type="Pfam" id="PF13302">
    <property type="entry name" value="Acetyltransf_3"/>
    <property type="match status" value="1"/>
</dbReference>